<keyword evidence="16" id="KW-1185">Reference proteome</keyword>
<feature type="transmembrane region" description="Helical" evidence="13">
    <location>
        <begin position="7"/>
        <end position="30"/>
    </location>
</feature>
<dbReference type="EMBL" id="CP089984">
    <property type="protein sequence ID" value="WXB16506.1"/>
    <property type="molecule type" value="Genomic_DNA"/>
</dbReference>
<gene>
    <name evidence="15" type="ORF">LZC94_04320</name>
</gene>
<evidence type="ECO:0000256" key="5">
    <source>
        <dbReference type="ARBA" id="ARBA00022692"/>
    </source>
</evidence>
<name>A0ABZ2LZY6_9BACT</name>
<feature type="transmembrane region" description="Helical" evidence="13">
    <location>
        <begin position="325"/>
        <end position="342"/>
    </location>
</feature>
<feature type="compositionally biased region" description="Low complexity" evidence="12">
    <location>
        <begin position="354"/>
        <end position="373"/>
    </location>
</feature>
<accession>A0ABZ2LZY6</accession>
<keyword evidence="4" id="KW-0997">Cell inner membrane</keyword>
<evidence type="ECO:0000313" key="16">
    <source>
        <dbReference type="Proteomes" id="UP001370348"/>
    </source>
</evidence>
<dbReference type="PANTHER" id="PTHR38674:SF1">
    <property type="entry name" value="ALKANE 1-MONOOXYGENASE 1"/>
    <property type="match status" value="1"/>
</dbReference>
<keyword evidence="6" id="KW-0479">Metal-binding</keyword>
<evidence type="ECO:0000313" key="15">
    <source>
        <dbReference type="EMBL" id="WXB16506.1"/>
    </source>
</evidence>
<evidence type="ECO:0000256" key="12">
    <source>
        <dbReference type="SAM" id="MobiDB-lite"/>
    </source>
</evidence>
<evidence type="ECO:0000256" key="3">
    <source>
        <dbReference type="ARBA" id="ARBA00022475"/>
    </source>
</evidence>
<evidence type="ECO:0000256" key="10">
    <source>
        <dbReference type="ARBA" id="ARBA00023033"/>
    </source>
</evidence>
<evidence type="ECO:0000256" key="4">
    <source>
        <dbReference type="ARBA" id="ARBA00022519"/>
    </source>
</evidence>
<evidence type="ECO:0000256" key="9">
    <source>
        <dbReference type="ARBA" id="ARBA00023004"/>
    </source>
</evidence>
<feature type="transmembrane region" description="Helical" evidence="13">
    <location>
        <begin position="230"/>
        <end position="254"/>
    </location>
</feature>
<keyword evidence="9" id="KW-0408">Iron</keyword>
<keyword evidence="10" id="KW-0503">Monooxygenase</keyword>
<evidence type="ECO:0000256" key="8">
    <source>
        <dbReference type="ARBA" id="ARBA00023002"/>
    </source>
</evidence>
<keyword evidence="11 13" id="KW-0472">Membrane</keyword>
<evidence type="ECO:0000256" key="13">
    <source>
        <dbReference type="SAM" id="Phobius"/>
    </source>
</evidence>
<comment type="subcellular location">
    <subcellularLocation>
        <location evidence="1">Cell inner membrane</location>
        <topology evidence="1">Multi-pass membrane protein</topology>
    </subcellularLocation>
</comment>
<evidence type="ECO:0000256" key="7">
    <source>
        <dbReference type="ARBA" id="ARBA00022989"/>
    </source>
</evidence>
<keyword evidence="3" id="KW-1003">Cell membrane</keyword>
<organism evidence="15 16">
    <name type="scientific">Pendulispora albinea</name>
    <dbReference type="NCBI Taxonomy" id="2741071"/>
    <lineage>
        <taxon>Bacteria</taxon>
        <taxon>Pseudomonadati</taxon>
        <taxon>Myxococcota</taxon>
        <taxon>Myxococcia</taxon>
        <taxon>Myxococcales</taxon>
        <taxon>Sorangiineae</taxon>
        <taxon>Pendulisporaceae</taxon>
        <taxon>Pendulispora</taxon>
    </lineage>
</organism>
<comment type="similarity">
    <text evidence="2">Belongs to the fatty acid desaturase type 1 family. AlkB subfamily.</text>
</comment>
<dbReference type="RefSeq" id="WP_394826131.1">
    <property type="nucleotide sequence ID" value="NZ_CP089984.1"/>
</dbReference>
<feature type="transmembrane region" description="Helical" evidence="13">
    <location>
        <begin position="64"/>
        <end position="82"/>
    </location>
</feature>
<keyword evidence="8 15" id="KW-0560">Oxidoreductase</keyword>
<sequence>MLSTLRYCLVAYFFFPLIIAGTWVGGYWPLAYLLFAINMYVLVDNFTPPLTRIQTKREAPLNDLYLFLQVPLSALLLCIYLFKIRLMILGGAPLPGWAVLGFPLAPFSTIGETLAAGFAIGFHCGSNVVVAHEMMHRSSTFWRACSRTLLVMTGDAQFQEAHLYGHHSAVGTLADPATARRGEGFYRFLLRSTVGQWKEAYAFEQTRLRKEHGIAKWVKNRVLRGNAASLLLLGAVTWSCGLLGMTGYVIVMVITKAVLESVNYIQHYGLTREPGSKVEPQHSWECASRGSSMYLFNLTRHAQHHAVPRKPYWELEVQPTPYRLPHGYMLAIWIALIPRLWFRYADRLMNAAATRPPTTPTASSSSSSNVPAPDGTRILS</sequence>
<protein>
    <submittedName>
        <fullName evidence="15">Fatty acid desaturase</fullName>
        <ecNumber evidence="15">1.14.19.-</ecNumber>
    </submittedName>
</protein>
<evidence type="ECO:0000256" key="6">
    <source>
        <dbReference type="ARBA" id="ARBA00022723"/>
    </source>
</evidence>
<dbReference type="Pfam" id="PF00487">
    <property type="entry name" value="FA_desaturase"/>
    <property type="match status" value="1"/>
</dbReference>
<dbReference type="InterPro" id="IPR005804">
    <property type="entry name" value="FA_desaturase_dom"/>
</dbReference>
<reference evidence="15 16" key="1">
    <citation type="submission" date="2021-12" db="EMBL/GenBank/DDBJ databases">
        <title>Discovery of the Pendulisporaceae a myxobacterial family with distinct sporulation behavior and unique specialized metabolism.</title>
        <authorList>
            <person name="Garcia R."/>
            <person name="Popoff A."/>
            <person name="Bader C.D."/>
            <person name="Loehr J."/>
            <person name="Walesch S."/>
            <person name="Walt C."/>
            <person name="Boldt J."/>
            <person name="Bunk B."/>
            <person name="Haeckl F.J.F.P.J."/>
            <person name="Gunesch A.P."/>
            <person name="Birkelbach J."/>
            <person name="Nuebel U."/>
            <person name="Pietschmann T."/>
            <person name="Bach T."/>
            <person name="Mueller R."/>
        </authorList>
    </citation>
    <scope>NUCLEOTIDE SEQUENCE [LARGE SCALE GENOMIC DNA]</scope>
    <source>
        <strain evidence="15 16">MSr11954</strain>
    </source>
</reference>
<dbReference type="GO" id="GO:0016491">
    <property type="term" value="F:oxidoreductase activity"/>
    <property type="evidence" value="ECO:0007669"/>
    <property type="project" value="UniProtKB-KW"/>
</dbReference>
<proteinExistence type="inferred from homology"/>
<dbReference type="InterPro" id="IPR033885">
    <property type="entry name" value="AlkB/XylM"/>
</dbReference>
<keyword evidence="5 13" id="KW-0812">Transmembrane</keyword>
<evidence type="ECO:0000256" key="1">
    <source>
        <dbReference type="ARBA" id="ARBA00004429"/>
    </source>
</evidence>
<dbReference type="Proteomes" id="UP001370348">
    <property type="component" value="Chromosome"/>
</dbReference>
<feature type="domain" description="Fatty acid desaturase" evidence="14">
    <location>
        <begin position="116"/>
        <end position="315"/>
    </location>
</feature>
<keyword evidence="7 13" id="KW-1133">Transmembrane helix</keyword>
<evidence type="ECO:0000259" key="14">
    <source>
        <dbReference type="Pfam" id="PF00487"/>
    </source>
</evidence>
<evidence type="ECO:0000256" key="2">
    <source>
        <dbReference type="ARBA" id="ARBA00010823"/>
    </source>
</evidence>
<dbReference type="PANTHER" id="PTHR38674">
    <property type="entry name" value="ALKANE 1-MONOOXYGENASE 1"/>
    <property type="match status" value="1"/>
</dbReference>
<evidence type="ECO:0000256" key="11">
    <source>
        <dbReference type="ARBA" id="ARBA00023136"/>
    </source>
</evidence>
<dbReference type="EC" id="1.14.19.-" evidence="15"/>
<feature type="region of interest" description="Disordered" evidence="12">
    <location>
        <begin position="354"/>
        <end position="380"/>
    </location>
</feature>